<accession>A0A654LYD2</accession>
<protein>
    <submittedName>
        <fullName evidence="1">Uncharacterized protein</fullName>
    </submittedName>
</protein>
<sequence>MSLEGNTPTKEILVLCRHLQGIYDSNKTLWTMEQLYENLFDNPTLNHNMLTFERFTEDMNWVIGHGLISFDDDKLNIDGFSRNLLIHFFNEHREIVEN</sequence>
<gene>
    <name evidence="1" type="ORF">NMY3_01784</name>
</gene>
<organism evidence="1 2">
    <name type="scientific">Candidatus Nitrosocosmicus oleophilus</name>
    <dbReference type="NCBI Taxonomy" id="1353260"/>
    <lineage>
        <taxon>Archaea</taxon>
        <taxon>Nitrososphaerota</taxon>
        <taxon>Nitrososphaeria</taxon>
        <taxon>Nitrososphaerales</taxon>
        <taxon>Nitrososphaeraceae</taxon>
        <taxon>Candidatus Nitrosocosmicus</taxon>
    </lineage>
</organism>
<dbReference type="KEGG" id="taa:NMY3_01784"/>
<reference evidence="2" key="1">
    <citation type="submission" date="2015-10" db="EMBL/GenBank/DDBJ databases">
        <title>Niche specialization of a soil ammonia-oxidizing archaeon, Candidatus Nitrosocosmicus oleophilus.</title>
        <authorList>
            <person name="Jung M.-Y."/>
            <person name="Rhee S.-K."/>
        </authorList>
    </citation>
    <scope>NUCLEOTIDE SEQUENCE [LARGE SCALE GENOMIC DNA]</scope>
    <source>
        <strain evidence="2">MY3</strain>
    </source>
</reference>
<dbReference type="OrthoDB" id="383337at2157"/>
<dbReference type="EMBL" id="CP012850">
    <property type="protein sequence ID" value="ALI35987.1"/>
    <property type="molecule type" value="Genomic_DNA"/>
</dbReference>
<name>A0A654LYD2_9ARCH</name>
<keyword evidence="2" id="KW-1185">Reference proteome</keyword>
<dbReference type="AlphaFoldDB" id="A0A654LYD2"/>
<dbReference type="Proteomes" id="UP000058925">
    <property type="component" value="Chromosome"/>
</dbReference>
<proteinExistence type="predicted"/>
<evidence type="ECO:0000313" key="1">
    <source>
        <dbReference type="EMBL" id="ALI35987.1"/>
    </source>
</evidence>
<evidence type="ECO:0000313" key="2">
    <source>
        <dbReference type="Proteomes" id="UP000058925"/>
    </source>
</evidence>